<protein>
    <submittedName>
        <fullName evidence="3">Zf-HC2 domain-containing protein</fullName>
    </submittedName>
</protein>
<name>A0AAU7CY70_9BACT</name>
<reference evidence="3" key="1">
    <citation type="submission" date="2023-03" db="EMBL/GenBank/DDBJ databases">
        <title>Edaphobacter sp.</title>
        <authorList>
            <person name="Huber K.J."/>
            <person name="Papendorf J."/>
            <person name="Pilke C."/>
            <person name="Bunk B."/>
            <person name="Sproeer C."/>
            <person name="Pester M."/>
        </authorList>
    </citation>
    <scope>NUCLEOTIDE SEQUENCE</scope>
    <source>
        <strain evidence="3">DSM 109919</strain>
        <strain evidence="4">DSM 109920</strain>
    </source>
</reference>
<evidence type="ECO:0000313" key="3">
    <source>
        <dbReference type="EMBL" id="XBH10597.1"/>
    </source>
</evidence>
<feature type="region of interest" description="Disordered" evidence="1">
    <location>
        <begin position="236"/>
        <end position="312"/>
    </location>
</feature>
<accession>A0AAU7D9L0</accession>
<dbReference type="AlphaFoldDB" id="A0AAU7CY70"/>
<dbReference type="KEGG" id="epl:P4G45_02420"/>
<dbReference type="InterPro" id="IPR027383">
    <property type="entry name" value="Znf_put"/>
</dbReference>
<proteinExistence type="predicted"/>
<dbReference type="Pfam" id="PF13490">
    <property type="entry name" value="zf-HC2"/>
    <property type="match status" value="1"/>
</dbReference>
<dbReference type="EMBL" id="CP121194">
    <property type="protein sequence ID" value="XBH10597.1"/>
    <property type="molecule type" value="Genomic_DNA"/>
</dbReference>
<evidence type="ECO:0000259" key="2">
    <source>
        <dbReference type="Pfam" id="PF13490"/>
    </source>
</evidence>
<evidence type="ECO:0000313" key="4">
    <source>
        <dbReference type="EMBL" id="XBH14025.1"/>
    </source>
</evidence>
<accession>A0AAU7CY70</accession>
<organism evidence="3">
    <name type="scientific">Edaphobacter paludis</name>
    <dbReference type="NCBI Taxonomy" id="3035702"/>
    <lineage>
        <taxon>Bacteria</taxon>
        <taxon>Pseudomonadati</taxon>
        <taxon>Acidobacteriota</taxon>
        <taxon>Terriglobia</taxon>
        <taxon>Terriglobales</taxon>
        <taxon>Acidobacteriaceae</taxon>
        <taxon>Edaphobacter</taxon>
    </lineage>
</organism>
<sequence length="333" mass="35857">MADFNQFGSAQPPQTGESEHCAQCEAMLADALDGTLSAADQAAFDLHMISCSTCSDMLADAKRGADWLAMLKSPRPEPSAALLERILAQTCNAQPASQPQLVAGKQRLGHGLWQPSTLLGHGGPMPVAAMRPAGTYGSSNVLPFRSRLAAGFGLRSIGQTLLQPRLAMTAAMAFFSVALTLNITGVRVSQLHLSDLRPSSIKRNLYEANAHVLRYYDNLKVVYELESRVRDLQRSSNNDAPYIAPAPAVEQDQQPSKTQPGSQQKDDQQPASPKSDSKQSHSKPGPGSSRRETSSGNVQFAESLQRPDSVPATQAFVVFTPSILKYLQEGELV</sequence>
<dbReference type="RefSeq" id="WP_348268103.1">
    <property type="nucleotide sequence ID" value="NZ_CP121194.1"/>
</dbReference>
<feature type="compositionally biased region" description="Polar residues" evidence="1">
    <location>
        <begin position="251"/>
        <end position="274"/>
    </location>
</feature>
<feature type="domain" description="Putative zinc-finger" evidence="2">
    <location>
        <begin position="21"/>
        <end position="54"/>
    </location>
</feature>
<gene>
    <name evidence="3" type="ORF">P4G45_02420</name>
    <name evidence="4" type="ORF">P8936_02390</name>
</gene>
<evidence type="ECO:0000256" key="1">
    <source>
        <dbReference type="SAM" id="MobiDB-lite"/>
    </source>
</evidence>
<dbReference type="EMBL" id="CP121195">
    <property type="protein sequence ID" value="XBH14025.1"/>
    <property type="molecule type" value="Genomic_DNA"/>
</dbReference>